<dbReference type="AlphaFoldDB" id="A0A6J4P378"/>
<dbReference type="GO" id="GO:0005829">
    <property type="term" value="C:cytosol"/>
    <property type="evidence" value="ECO:0007669"/>
    <property type="project" value="TreeGrafter"/>
</dbReference>
<dbReference type="PROSITE" id="PS51273">
    <property type="entry name" value="GATASE_TYPE_1"/>
    <property type="match status" value="1"/>
</dbReference>
<dbReference type="Gene3D" id="3.40.50.880">
    <property type="match status" value="1"/>
</dbReference>
<sequence length="239" mass="25233">MVVEHQQNCPAGLVGDWLVEAGASLDVVRPYLGDELPEPATYDALLVLGGDMGANDDATVPWLGPLKKHVHATVAAGTPVLGICLGHQLVAAALGGVVGKNPAGLTVGVEPVVWEAAVADDPLFGGMVHADRVVHWNGDVVVAPPPGSTTLARTVDGSVQAARFAAAAWGIQAHPEVDAATCRQWAEVDRDDHLARGLDQDAMIDRIRAAEEELERQWRPLGERFARIAERSVGPRPTP</sequence>
<dbReference type="SUPFAM" id="SSF52317">
    <property type="entry name" value="Class I glutamine amidotransferase-like"/>
    <property type="match status" value="1"/>
</dbReference>
<accession>A0A6J4P378</accession>
<feature type="domain" description="Glutamine amidotransferase" evidence="1">
    <location>
        <begin position="18"/>
        <end position="179"/>
    </location>
</feature>
<gene>
    <name evidence="2" type="ORF">AVDCRST_MAG32-2894</name>
</gene>
<dbReference type="PANTHER" id="PTHR42695">
    <property type="entry name" value="GLUTAMINE AMIDOTRANSFERASE YLR126C-RELATED"/>
    <property type="match status" value="1"/>
</dbReference>
<dbReference type="Pfam" id="PF00117">
    <property type="entry name" value="GATase"/>
    <property type="match status" value="1"/>
</dbReference>
<dbReference type="EMBL" id="CADCUM010000114">
    <property type="protein sequence ID" value="CAA9399716.1"/>
    <property type="molecule type" value="Genomic_DNA"/>
</dbReference>
<dbReference type="InterPro" id="IPR044992">
    <property type="entry name" value="ChyE-like"/>
</dbReference>
<organism evidence="2">
    <name type="scientific">uncultured Nocardioides sp</name>
    <dbReference type="NCBI Taxonomy" id="198441"/>
    <lineage>
        <taxon>Bacteria</taxon>
        <taxon>Bacillati</taxon>
        <taxon>Actinomycetota</taxon>
        <taxon>Actinomycetes</taxon>
        <taxon>Propionibacteriales</taxon>
        <taxon>Nocardioidaceae</taxon>
        <taxon>Nocardioides</taxon>
        <taxon>environmental samples</taxon>
    </lineage>
</organism>
<dbReference type="CDD" id="cd01741">
    <property type="entry name" value="GATase1_1"/>
    <property type="match status" value="1"/>
</dbReference>
<dbReference type="InterPro" id="IPR029062">
    <property type="entry name" value="Class_I_gatase-like"/>
</dbReference>
<reference evidence="2" key="1">
    <citation type="submission" date="2020-02" db="EMBL/GenBank/DDBJ databases">
        <authorList>
            <person name="Meier V. D."/>
        </authorList>
    </citation>
    <scope>NUCLEOTIDE SEQUENCE</scope>
    <source>
        <strain evidence="2">AVDCRST_MAG32</strain>
    </source>
</reference>
<dbReference type="InterPro" id="IPR017926">
    <property type="entry name" value="GATASE"/>
</dbReference>
<evidence type="ECO:0000259" key="1">
    <source>
        <dbReference type="Pfam" id="PF00117"/>
    </source>
</evidence>
<name>A0A6J4P378_9ACTN</name>
<protein>
    <recommendedName>
        <fullName evidence="1">Glutamine amidotransferase domain-containing protein</fullName>
    </recommendedName>
</protein>
<dbReference type="PANTHER" id="PTHR42695:SF5">
    <property type="entry name" value="GLUTAMINE AMIDOTRANSFERASE YLR126C-RELATED"/>
    <property type="match status" value="1"/>
</dbReference>
<proteinExistence type="predicted"/>
<evidence type="ECO:0000313" key="2">
    <source>
        <dbReference type="EMBL" id="CAA9399716.1"/>
    </source>
</evidence>